<keyword evidence="1" id="KW-1133">Transmembrane helix</keyword>
<keyword evidence="1" id="KW-0472">Membrane</keyword>
<evidence type="ECO:0000313" key="3">
    <source>
        <dbReference type="Proteomes" id="UP001597357"/>
    </source>
</evidence>
<organism evidence="2 3">
    <name type="scientific">Mesonia sediminis</name>
    <dbReference type="NCBI Taxonomy" id="1703946"/>
    <lineage>
        <taxon>Bacteria</taxon>
        <taxon>Pseudomonadati</taxon>
        <taxon>Bacteroidota</taxon>
        <taxon>Flavobacteriia</taxon>
        <taxon>Flavobacteriales</taxon>
        <taxon>Flavobacteriaceae</taxon>
        <taxon>Mesonia</taxon>
    </lineage>
</organism>
<keyword evidence="3" id="KW-1185">Reference proteome</keyword>
<dbReference type="Pfam" id="PF05751">
    <property type="entry name" value="FixH"/>
    <property type="match status" value="1"/>
</dbReference>
<gene>
    <name evidence="2" type="ORF">ACFSQ0_11025</name>
</gene>
<keyword evidence="1" id="KW-0812">Transmembrane</keyword>
<dbReference type="Proteomes" id="UP001597357">
    <property type="component" value="Unassembled WGS sequence"/>
</dbReference>
<name>A0ABW5SIF8_9FLAO</name>
<dbReference type="InterPro" id="IPR008620">
    <property type="entry name" value="FixH"/>
</dbReference>
<dbReference type="RefSeq" id="WP_379048225.1">
    <property type="nucleotide sequence ID" value="NZ_JBHULZ010000041.1"/>
</dbReference>
<dbReference type="EMBL" id="JBHULZ010000041">
    <property type="protein sequence ID" value="MFD2698527.1"/>
    <property type="molecule type" value="Genomic_DNA"/>
</dbReference>
<reference evidence="3" key="1">
    <citation type="journal article" date="2019" name="Int. J. Syst. Evol. Microbiol.">
        <title>The Global Catalogue of Microorganisms (GCM) 10K type strain sequencing project: providing services to taxonomists for standard genome sequencing and annotation.</title>
        <authorList>
            <consortium name="The Broad Institute Genomics Platform"/>
            <consortium name="The Broad Institute Genome Sequencing Center for Infectious Disease"/>
            <person name="Wu L."/>
            <person name="Ma J."/>
        </authorList>
    </citation>
    <scope>NUCLEOTIDE SEQUENCE [LARGE SCALE GENOMIC DNA]</scope>
    <source>
        <strain evidence="3">KCTC 42255</strain>
    </source>
</reference>
<accession>A0ABW5SIF8</accession>
<protein>
    <submittedName>
        <fullName evidence="2">FixH family protein</fullName>
    </submittedName>
</protein>
<evidence type="ECO:0000313" key="2">
    <source>
        <dbReference type="EMBL" id="MFD2698527.1"/>
    </source>
</evidence>
<evidence type="ECO:0000256" key="1">
    <source>
        <dbReference type="SAM" id="Phobius"/>
    </source>
</evidence>
<feature type="transmembrane region" description="Helical" evidence="1">
    <location>
        <begin position="6"/>
        <end position="25"/>
    </location>
</feature>
<proteinExistence type="predicted"/>
<comment type="caution">
    <text evidence="2">The sequence shown here is derived from an EMBL/GenBank/DDBJ whole genome shotgun (WGS) entry which is preliminary data.</text>
</comment>
<sequence>MKINWGWGIVIAFIGFISFILYFVIKVSTNDAYEHDLVVEEYYKQELKLNGQIEAEQNVLPFKKDIVVEEIAGDLRIKMPKDKVSELAKGTLLMYRPSNKKLDFTLPFQLKNGEMFVPKEKLVGGIWSVIIEWEENNKNYRFKKELHL</sequence>